<gene>
    <name evidence="3" type="ORF">VFH_IV045960</name>
</gene>
<keyword evidence="1" id="KW-1133">Transmembrane helix</keyword>
<protein>
    <recommendedName>
        <fullName evidence="2">Reverse transcriptase zinc-binding domain-containing protein</fullName>
    </recommendedName>
</protein>
<dbReference type="Proteomes" id="UP001157006">
    <property type="component" value="Chromosome 4"/>
</dbReference>
<accession>A0AAV1AAU1</accession>
<dbReference type="Pfam" id="PF13966">
    <property type="entry name" value="zf-RVT"/>
    <property type="match status" value="1"/>
</dbReference>
<proteinExistence type="predicted"/>
<evidence type="ECO:0000313" key="3">
    <source>
        <dbReference type="EMBL" id="CAI8607604.1"/>
    </source>
</evidence>
<evidence type="ECO:0000256" key="1">
    <source>
        <dbReference type="SAM" id="Phobius"/>
    </source>
</evidence>
<feature type="transmembrane region" description="Helical" evidence="1">
    <location>
        <begin position="15"/>
        <end position="32"/>
    </location>
</feature>
<feature type="domain" description="Reverse transcriptase zinc-binding" evidence="2">
    <location>
        <begin position="524"/>
        <end position="605"/>
    </location>
</feature>
<name>A0AAV1AAU1_VICFA</name>
<dbReference type="PANTHER" id="PTHR33116:SF80">
    <property type="entry name" value="REVERSE TRANSCRIPTASE ZINC-BINDING DOMAIN-CONTAINING PROTEIN"/>
    <property type="match status" value="1"/>
</dbReference>
<sequence length="725" mass="81789">MVISNLASDSQWSRFSYLGVVSLLNLLFFLLLRRKLKLQLKKAIAPKTNNVAQTKPPKETAHIPNLVEQEEPTVPVTHSKDFVVDEIQLQDLILVANPEGNLDIQDGIFKDCNPDNNFESTATTSTSSKGLFVDSMVEVFAGTKNKKVNKAFLNEACNSLQGNFDSHCNRDNHQIEVDSICSDEVPEQEDFQLVMSKSQKKKSKQRIVGTPFPNMENIIPNLVSDQMNVMLTASLSVEEIRTAVFNLSADSSPAPDEFGGFFFQQYWEVLTNFGFSYKFKNWIHSILSSAYLLVNMNGKLNGYFTCGRGVRQGDPFSPLLFCIAEEVLSRGTNSNVNALISFFSTYAAASGQIFSPSKSSIFVGGMTNSRLDELISLTGFTKGVLLFNYLRAPILKGRVKVICLQPITDKILSKFSSWKGSLLSFAGRAILVQSVINSMLTHTLGVYSWPIYLLKSIEKASLNFIWSSNINQKKMVTVSWKKVCQLKVNGGLNLRSLVCPNQVSKLKLSWDLLNSREDWAEILRKAYAFKCHPLPPPPWASSIWDCHIPPSKSLLVWRLQHSKVPIDDQLVRRGFNVISKCSLCNNSAESMDHLFFSCNFSLSLWHWLSKLLHLHNIVNSFDFWNTFSKASSPQGVFTIKVACIYTIYSIWEAQSVIRYFNIIPNIANIKVNICAQVKLNCDISDLCYMHNLYDFEVLKTFQITIKPPKAPLIKEIFWDPLYPVG</sequence>
<evidence type="ECO:0000259" key="2">
    <source>
        <dbReference type="Pfam" id="PF13966"/>
    </source>
</evidence>
<dbReference type="PANTHER" id="PTHR33116">
    <property type="entry name" value="REVERSE TRANSCRIPTASE ZINC-BINDING DOMAIN-CONTAINING PROTEIN-RELATED-RELATED"/>
    <property type="match status" value="1"/>
</dbReference>
<evidence type="ECO:0000313" key="4">
    <source>
        <dbReference type="Proteomes" id="UP001157006"/>
    </source>
</evidence>
<organism evidence="3 4">
    <name type="scientific">Vicia faba</name>
    <name type="common">Broad bean</name>
    <name type="synonym">Faba vulgaris</name>
    <dbReference type="NCBI Taxonomy" id="3906"/>
    <lineage>
        <taxon>Eukaryota</taxon>
        <taxon>Viridiplantae</taxon>
        <taxon>Streptophyta</taxon>
        <taxon>Embryophyta</taxon>
        <taxon>Tracheophyta</taxon>
        <taxon>Spermatophyta</taxon>
        <taxon>Magnoliopsida</taxon>
        <taxon>eudicotyledons</taxon>
        <taxon>Gunneridae</taxon>
        <taxon>Pentapetalae</taxon>
        <taxon>rosids</taxon>
        <taxon>fabids</taxon>
        <taxon>Fabales</taxon>
        <taxon>Fabaceae</taxon>
        <taxon>Papilionoideae</taxon>
        <taxon>50 kb inversion clade</taxon>
        <taxon>NPAAA clade</taxon>
        <taxon>Hologalegina</taxon>
        <taxon>IRL clade</taxon>
        <taxon>Fabeae</taxon>
        <taxon>Vicia</taxon>
    </lineage>
</organism>
<keyword evidence="1" id="KW-0472">Membrane</keyword>
<dbReference type="EMBL" id="OX451739">
    <property type="protein sequence ID" value="CAI8607604.1"/>
    <property type="molecule type" value="Genomic_DNA"/>
</dbReference>
<keyword evidence="1" id="KW-0812">Transmembrane</keyword>
<dbReference type="AlphaFoldDB" id="A0AAV1AAU1"/>
<dbReference type="InterPro" id="IPR026960">
    <property type="entry name" value="RVT-Znf"/>
</dbReference>
<reference evidence="3 4" key="1">
    <citation type="submission" date="2023-01" db="EMBL/GenBank/DDBJ databases">
        <authorList>
            <person name="Kreplak J."/>
        </authorList>
    </citation>
    <scope>NUCLEOTIDE SEQUENCE [LARGE SCALE GENOMIC DNA]</scope>
</reference>
<keyword evidence="4" id="KW-1185">Reference proteome</keyword>